<dbReference type="Proteomes" id="UP000708208">
    <property type="component" value="Unassembled WGS sequence"/>
</dbReference>
<feature type="region of interest" description="Disordered" evidence="1">
    <location>
        <begin position="76"/>
        <end position="107"/>
    </location>
</feature>
<organism evidence="3 4">
    <name type="scientific">Allacma fusca</name>
    <dbReference type="NCBI Taxonomy" id="39272"/>
    <lineage>
        <taxon>Eukaryota</taxon>
        <taxon>Metazoa</taxon>
        <taxon>Ecdysozoa</taxon>
        <taxon>Arthropoda</taxon>
        <taxon>Hexapoda</taxon>
        <taxon>Collembola</taxon>
        <taxon>Symphypleona</taxon>
        <taxon>Sminthuridae</taxon>
        <taxon>Allacma</taxon>
    </lineage>
</organism>
<feature type="compositionally biased region" description="Low complexity" evidence="1">
    <location>
        <begin position="523"/>
        <end position="535"/>
    </location>
</feature>
<feature type="region of interest" description="Disordered" evidence="1">
    <location>
        <begin position="891"/>
        <end position="917"/>
    </location>
</feature>
<gene>
    <name evidence="3" type="ORF">AFUS01_LOCUS36193</name>
</gene>
<feature type="region of interest" description="Disordered" evidence="1">
    <location>
        <begin position="252"/>
        <end position="274"/>
    </location>
</feature>
<comment type="caution">
    <text evidence="3">The sequence shown here is derived from an EMBL/GenBank/DDBJ whole genome shotgun (WGS) entry which is preliminary data.</text>
</comment>
<feature type="compositionally biased region" description="Basic residues" evidence="1">
    <location>
        <begin position="152"/>
        <end position="172"/>
    </location>
</feature>
<dbReference type="AlphaFoldDB" id="A0A8J2PXY3"/>
<feature type="region of interest" description="Disordered" evidence="1">
    <location>
        <begin position="504"/>
        <end position="543"/>
    </location>
</feature>
<accession>A0A8J2PXY3</accession>
<feature type="compositionally biased region" description="Basic and acidic residues" evidence="1">
    <location>
        <begin position="94"/>
        <end position="107"/>
    </location>
</feature>
<evidence type="ECO:0000256" key="1">
    <source>
        <dbReference type="SAM" id="MobiDB-lite"/>
    </source>
</evidence>
<reference evidence="3" key="1">
    <citation type="submission" date="2021-06" db="EMBL/GenBank/DDBJ databases">
        <authorList>
            <person name="Hodson N. C."/>
            <person name="Mongue J. A."/>
            <person name="Jaron S. K."/>
        </authorList>
    </citation>
    <scope>NUCLEOTIDE SEQUENCE</scope>
</reference>
<feature type="chain" id="PRO_5035301338" evidence="2">
    <location>
        <begin position="20"/>
        <end position="917"/>
    </location>
</feature>
<evidence type="ECO:0000256" key="2">
    <source>
        <dbReference type="SAM" id="SignalP"/>
    </source>
</evidence>
<feature type="compositionally biased region" description="Low complexity" evidence="1">
    <location>
        <begin position="612"/>
        <end position="622"/>
    </location>
</feature>
<feature type="compositionally biased region" description="Basic and acidic residues" evidence="1">
    <location>
        <begin position="510"/>
        <end position="522"/>
    </location>
</feature>
<evidence type="ECO:0000313" key="4">
    <source>
        <dbReference type="Proteomes" id="UP000708208"/>
    </source>
</evidence>
<evidence type="ECO:0000313" key="3">
    <source>
        <dbReference type="EMBL" id="CAG7826125.1"/>
    </source>
</evidence>
<feature type="region of interest" description="Disordered" evidence="1">
    <location>
        <begin position="564"/>
        <end position="586"/>
    </location>
</feature>
<keyword evidence="4" id="KW-1185">Reference proteome</keyword>
<proteinExistence type="predicted"/>
<feature type="compositionally biased region" description="Polar residues" evidence="1">
    <location>
        <begin position="256"/>
        <end position="265"/>
    </location>
</feature>
<feature type="signal peptide" evidence="2">
    <location>
        <begin position="1"/>
        <end position="19"/>
    </location>
</feature>
<protein>
    <submittedName>
        <fullName evidence="3">Uncharacterized protein</fullName>
    </submittedName>
</protein>
<feature type="region of interest" description="Disordered" evidence="1">
    <location>
        <begin position="146"/>
        <end position="172"/>
    </location>
</feature>
<dbReference type="EMBL" id="CAJVCH010538738">
    <property type="protein sequence ID" value="CAG7826125.1"/>
    <property type="molecule type" value="Genomic_DNA"/>
</dbReference>
<name>A0A8J2PXY3_9HEXA</name>
<feature type="region of interest" description="Disordered" evidence="1">
    <location>
        <begin position="598"/>
        <end position="622"/>
    </location>
</feature>
<sequence length="917" mass="97173">MRFAWIFVGLALVSALAESKPTAHASGDSKQRKRSTKGIRHVRSLAIASIEGASEFPAIEKGLEKNIGEEIKTDPTALTDVNTGSGVKASPEIRNTEGESKTSAKVENTDALSSNSVYTDVAKGKEVIKEADEGQGLTKVAVKGKATTNGKPTKKHGAKHRKHRKRMTHSRRVKTRKAGIKNLITGKSVSVAANLINGPETTYRPITNAVSKKSKKVHGSVKSKTKRKGLARIVTKVKSAGKAADAAAIKVKQSATMSEKPQPSWTEAAVKGNDRKEVDDVNEIFQSKAEIKEDASAGNVIQGLSQQSVTTDSTNIIEVTDRIAKDTVKKDMISVQVDKKESSGADAVPNDAINEVLKDSTNRNDVVKASTNEKDAGMESTNGKDVVKDATNEHDVKGVTNVNDVVKDAANVNDIVRNAASIIDVKDTTNVNDVVTDATNVKDVFKVAANIIDVKDATNVQDVVKDAANIIDVKDSGSIIDVKDATKVIDVVKEAKDVDTVTKDVPNGMDVKKDKHDTETVTKDATTADAGTSDATNKDDISKNQKNEEAVIAHTANVNAFTNEAPSADTVDPGTKSGKIAKKDDTIDENSTKDAIYNKNVNTDGTDRDTTDGTILDGTTNDAADSKNVIKTSLDKGSASKDVTSVNNIIHDALNDAIVPQATDNREEVKMMATGDSNIKTDESARLQKTKADDTIQDTVNGSAAQPGTTSNVVVNNGAEKMTVPSPLNKLIPQEKEALEVVTHPVILPDEVKEELHLPEKTHKNVEPIEDQSAGGTAAENELVAVTAGDAYIRPVTPSSAVRSEAIRETKITKTIPVPETATPAIISVVVTEPALADKAGINALQQPVPVDETADKNSILPVKSAPNSFAVAAVTAPTANKIMDPYKSTLSPAQTQELKPAILSTGPPGPVKAKEP</sequence>
<keyword evidence="2" id="KW-0732">Signal</keyword>